<sequence>MTSSGVVAKRDEVKVQKNNILHPCSCPDVNPAPIIINIKMAQEAASKGGNSSRNQTTSSVAGGTSAAPTPANNVGGGSGMGDTVWNSGDDQGPGHADATDARSTMGRFLGLNDQKSRAQNKYLQRAGLAGDSSSSTNSGEPTCASEDHSFMGRQPGEADTLPGWHTIRDKTGLNLGPGR</sequence>
<evidence type="ECO:0000313" key="2">
    <source>
        <dbReference type="EMBL" id="KAJ6052298.1"/>
    </source>
</evidence>
<dbReference type="Proteomes" id="UP001219568">
    <property type="component" value="Unassembled WGS sequence"/>
</dbReference>
<feature type="region of interest" description="Disordered" evidence="1">
    <location>
        <begin position="45"/>
        <end position="107"/>
    </location>
</feature>
<evidence type="ECO:0000256" key="1">
    <source>
        <dbReference type="SAM" id="MobiDB-lite"/>
    </source>
</evidence>
<feature type="region of interest" description="Disordered" evidence="1">
    <location>
        <begin position="124"/>
        <end position="179"/>
    </location>
</feature>
<comment type="caution">
    <text evidence="2">The sequence shown here is derived from an EMBL/GenBank/DDBJ whole genome shotgun (WGS) entry which is preliminary data.</text>
</comment>
<name>A0AAD6IL69_PENCN</name>
<accession>A0AAD6IL69</accession>
<dbReference type="EMBL" id="JAQJZL010000002">
    <property type="protein sequence ID" value="KAJ6052298.1"/>
    <property type="molecule type" value="Genomic_DNA"/>
</dbReference>
<protein>
    <submittedName>
        <fullName evidence="2">Uncharacterized protein</fullName>
    </submittedName>
</protein>
<organism evidence="2 3">
    <name type="scientific">Penicillium canescens</name>
    <dbReference type="NCBI Taxonomy" id="5083"/>
    <lineage>
        <taxon>Eukaryota</taxon>
        <taxon>Fungi</taxon>
        <taxon>Dikarya</taxon>
        <taxon>Ascomycota</taxon>
        <taxon>Pezizomycotina</taxon>
        <taxon>Eurotiomycetes</taxon>
        <taxon>Eurotiomycetidae</taxon>
        <taxon>Eurotiales</taxon>
        <taxon>Aspergillaceae</taxon>
        <taxon>Penicillium</taxon>
    </lineage>
</organism>
<feature type="compositionally biased region" description="Polar residues" evidence="1">
    <location>
        <begin position="131"/>
        <end position="140"/>
    </location>
</feature>
<evidence type="ECO:0000313" key="3">
    <source>
        <dbReference type="Proteomes" id="UP001219568"/>
    </source>
</evidence>
<reference evidence="2" key="2">
    <citation type="submission" date="2023-01" db="EMBL/GenBank/DDBJ databases">
        <authorList>
            <person name="Petersen C."/>
        </authorList>
    </citation>
    <scope>NUCLEOTIDE SEQUENCE</scope>
    <source>
        <strain evidence="2">IBT 15450</strain>
    </source>
</reference>
<proteinExistence type="predicted"/>
<feature type="compositionally biased region" description="Polar residues" evidence="1">
    <location>
        <begin position="48"/>
        <end position="72"/>
    </location>
</feature>
<reference evidence="2" key="1">
    <citation type="journal article" date="2023" name="IMA Fungus">
        <title>Comparative genomic study of the Penicillium genus elucidates a diverse pangenome and 15 lateral gene transfer events.</title>
        <authorList>
            <person name="Petersen C."/>
            <person name="Sorensen T."/>
            <person name="Nielsen M.R."/>
            <person name="Sondergaard T.E."/>
            <person name="Sorensen J.L."/>
            <person name="Fitzpatrick D.A."/>
            <person name="Frisvad J.C."/>
            <person name="Nielsen K.L."/>
        </authorList>
    </citation>
    <scope>NUCLEOTIDE SEQUENCE</scope>
    <source>
        <strain evidence="2">IBT 15450</strain>
    </source>
</reference>
<keyword evidence="3" id="KW-1185">Reference proteome</keyword>
<dbReference type="AlphaFoldDB" id="A0AAD6IL69"/>
<gene>
    <name evidence="2" type="ORF">N7460_002832</name>
</gene>